<dbReference type="Proteomes" id="UP000654075">
    <property type="component" value="Unassembled WGS sequence"/>
</dbReference>
<evidence type="ECO:0000313" key="2">
    <source>
        <dbReference type="EMBL" id="CAE8720986.1"/>
    </source>
</evidence>
<evidence type="ECO:0000313" key="3">
    <source>
        <dbReference type="Proteomes" id="UP000626109"/>
    </source>
</evidence>
<accession>A0A813L7S9</accession>
<evidence type="ECO:0000313" key="4">
    <source>
        <dbReference type="Proteomes" id="UP000654075"/>
    </source>
</evidence>
<proteinExistence type="predicted"/>
<dbReference type="Proteomes" id="UP000626109">
    <property type="component" value="Unassembled WGS sequence"/>
</dbReference>
<reference evidence="2" key="1">
    <citation type="submission" date="2021-02" db="EMBL/GenBank/DDBJ databases">
        <authorList>
            <person name="Dougan E. K."/>
            <person name="Rhodes N."/>
            <person name="Thang M."/>
            <person name="Chan C."/>
        </authorList>
    </citation>
    <scope>NUCLEOTIDE SEQUENCE</scope>
</reference>
<protein>
    <submittedName>
        <fullName evidence="2">Uncharacterized protein</fullName>
    </submittedName>
</protein>
<dbReference type="EMBL" id="CAJNNV010006173">
    <property type="protein sequence ID" value="CAE8593175.1"/>
    <property type="molecule type" value="Genomic_DNA"/>
</dbReference>
<gene>
    <name evidence="1" type="ORF">PGLA1383_LOCUS11782</name>
    <name evidence="2" type="ORF">PGLA2088_LOCUS41653</name>
</gene>
<organism evidence="2 3">
    <name type="scientific">Polarella glacialis</name>
    <name type="common">Dinoflagellate</name>
    <dbReference type="NCBI Taxonomy" id="89957"/>
    <lineage>
        <taxon>Eukaryota</taxon>
        <taxon>Sar</taxon>
        <taxon>Alveolata</taxon>
        <taxon>Dinophyceae</taxon>
        <taxon>Suessiales</taxon>
        <taxon>Suessiaceae</taxon>
        <taxon>Polarella</taxon>
    </lineage>
</organism>
<name>A0A813L7S9_POLGL</name>
<dbReference type="AlphaFoldDB" id="A0A813L7S9"/>
<sequence>MIIVGPMFFAADHSTAPADVLQPLLSVVALPQQRQQQQRNAGVVSMSTTLSQTSEIATATCAARCFHMHRLTIVKVSEETPAARRKRRIYHQLVTEGPLLPRQSHRS</sequence>
<comment type="caution">
    <text evidence="2">The sequence shown here is derived from an EMBL/GenBank/DDBJ whole genome shotgun (WGS) entry which is preliminary data.</text>
</comment>
<evidence type="ECO:0000313" key="1">
    <source>
        <dbReference type="EMBL" id="CAE8593175.1"/>
    </source>
</evidence>
<keyword evidence="4" id="KW-1185">Reference proteome</keyword>
<dbReference type="EMBL" id="CAJNNW010033940">
    <property type="protein sequence ID" value="CAE8720986.1"/>
    <property type="molecule type" value="Genomic_DNA"/>
</dbReference>